<dbReference type="GO" id="GO:0030313">
    <property type="term" value="C:cell envelope"/>
    <property type="evidence" value="ECO:0007669"/>
    <property type="project" value="UniProtKB-SubCell"/>
</dbReference>
<evidence type="ECO:0000259" key="2">
    <source>
        <dbReference type="Pfam" id="PF07940"/>
    </source>
</evidence>
<dbReference type="AlphaFoldDB" id="D1PZA5"/>
<proteinExistence type="predicted"/>
<dbReference type="Proteomes" id="UP000003160">
    <property type="component" value="Unassembled WGS sequence"/>
</dbReference>
<evidence type="ECO:0000256" key="1">
    <source>
        <dbReference type="ARBA" id="ARBA00004196"/>
    </source>
</evidence>
<evidence type="ECO:0000313" key="4">
    <source>
        <dbReference type="Proteomes" id="UP000003160"/>
    </source>
</evidence>
<protein>
    <recommendedName>
        <fullName evidence="2">Heparinase II/III-like C-terminal domain-containing protein</fullName>
    </recommendedName>
</protein>
<dbReference type="Pfam" id="PF07940">
    <property type="entry name" value="Hepar_II_III_C"/>
    <property type="match status" value="1"/>
</dbReference>
<dbReference type="HOGENOM" id="CLU_023844_0_0_10"/>
<reference evidence="3 4" key="1">
    <citation type="submission" date="2009-10" db="EMBL/GenBank/DDBJ databases">
        <authorList>
            <person name="Qin X."/>
            <person name="Bachman B."/>
            <person name="Battles P."/>
            <person name="Bell A."/>
            <person name="Bess C."/>
            <person name="Bickham C."/>
            <person name="Chaboub L."/>
            <person name="Chen D."/>
            <person name="Coyle M."/>
            <person name="Deiros D.R."/>
            <person name="Dinh H."/>
            <person name="Forbes L."/>
            <person name="Fowler G."/>
            <person name="Francisco L."/>
            <person name="Fu Q."/>
            <person name="Gubbala S."/>
            <person name="Hale W."/>
            <person name="Han Y."/>
            <person name="Hemphill L."/>
            <person name="Highlander S.K."/>
            <person name="Hirani K."/>
            <person name="Hogues M."/>
            <person name="Jackson L."/>
            <person name="Jakkamsetti A."/>
            <person name="Javaid M."/>
            <person name="Jiang H."/>
            <person name="Korchina V."/>
            <person name="Kovar C."/>
            <person name="Lara F."/>
            <person name="Lee S."/>
            <person name="Mata R."/>
            <person name="Mathew T."/>
            <person name="Moen C."/>
            <person name="Morales K."/>
            <person name="Munidasa M."/>
            <person name="Nazareth L."/>
            <person name="Ngo R."/>
            <person name="Nguyen L."/>
            <person name="Okwuonu G."/>
            <person name="Ongeri F."/>
            <person name="Patil S."/>
            <person name="Petrosino J."/>
            <person name="Pham C."/>
            <person name="Pham P."/>
            <person name="Pu L.-L."/>
            <person name="Puazo M."/>
            <person name="Raj R."/>
            <person name="Reid J."/>
            <person name="Rouhana J."/>
            <person name="Saada N."/>
            <person name="Shang Y."/>
            <person name="Simmons D."/>
            <person name="Thornton R."/>
            <person name="Warren J."/>
            <person name="Weissenberger G."/>
            <person name="Zhang J."/>
            <person name="Zhang L."/>
            <person name="Zhou C."/>
            <person name="Zhu D."/>
            <person name="Muzny D."/>
            <person name="Worley K."/>
            <person name="Gibbs R."/>
        </authorList>
    </citation>
    <scope>NUCLEOTIDE SEQUENCE [LARGE SCALE GENOMIC DNA]</scope>
    <source>
        <strain evidence="3 4">DSM 17361</strain>
    </source>
</reference>
<accession>D1PZA5</accession>
<comment type="caution">
    <text evidence="3">The sequence shown here is derived from an EMBL/GenBank/DDBJ whole genome shotgun (WGS) entry which is preliminary data.</text>
</comment>
<evidence type="ECO:0000313" key="3">
    <source>
        <dbReference type="EMBL" id="EFA43339.1"/>
    </source>
</evidence>
<name>D1PZA5_9BACT</name>
<dbReference type="GO" id="GO:0016829">
    <property type="term" value="F:lyase activity"/>
    <property type="evidence" value="ECO:0007669"/>
    <property type="project" value="InterPro"/>
</dbReference>
<dbReference type="Gene3D" id="1.50.10.100">
    <property type="entry name" value="Chondroitin AC/alginate lyase"/>
    <property type="match status" value="1"/>
</dbReference>
<feature type="domain" description="Heparinase II/III-like C-terminal" evidence="2">
    <location>
        <begin position="418"/>
        <end position="572"/>
    </location>
</feature>
<dbReference type="InterPro" id="IPR008929">
    <property type="entry name" value="Chondroitin_lyas"/>
</dbReference>
<comment type="subcellular location">
    <subcellularLocation>
        <location evidence="1">Cell envelope</location>
    </subcellularLocation>
</comment>
<gene>
    <name evidence="3" type="ORF">HMPREF0645_2290</name>
</gene>
<dbReference type="SUPFAM" id="SSF48230">
    <property type="entry name" value="Chondroitin AC/alginate lyase"/>
    <property type="match status" value="1"/>
</dbReference>
<dbReference type="Gene3D" id="2.70.98.70">
    <property type="match status" value="1"/>
</dbReference>
<organism evidence="3 4">
    <name type="scientific">Hallella bergensis DSM 17361</name>
    <dbReference type="NCBI Taxonomy" id="585502"/>
    <lineage>
        <taxon>Bacteria</taxon>
        <taxon>Pseudomonadati</taxon>
        <taxon>Bacteroidota</taxon>
        <taxon>Bacteroidia</taxon>
        <taxon>Bacteroidales</taxon>
        <taxon>Prevotellaceae</taxon>
        <taxon>Hallella</taxon>
    </lineage>
</organism>
<sequence length="650" mass="74698">MGHKNAKTMKRHLVTIGLLLATLIPLQAYEARNLLQKAATENEVRQSLVMDQKWIPYPSYTDRAGWDKFFGEYKDAIIKTGEGYLDYHWRVVRATDYLEYEKSGSRDIMQVPNNKNVQAFSSMLVAELAEGKGRFVNDLMNGIFFFSEMSSWAESAHLMAYQKTKRALPDHREHILELHQGGMAQMLSWTYYFLKDRFDAIDPIIAKRLRHELQVRELDPYLQRTDFWWMATNYKPGMMINNWNPWCNANALFCFMLLENNRDTLTRAVCKSMQSVDQFLNFVKSDGACEEGPSYWGHAAGKLYDYLSALSMITGGKVNLFHHPQVKAMGEYIANSYIGDEWVVNFADASARAGEVNTALIYRYGAAVNSQPMKSMAVMREKKHPSRIPTNWMDLYLRLEDLRTRSQLTQEQPPFTPPTFVWYPETEFCYMRQGDAFFATKGGFNNESHNHNDVGTFILAFNNIPVMIDAGVGTYTRKTFSSERYTIWTMQSDYHNLPMINGVPQRFGSQYKSSDARADRRKQTFSANIATAYPAEAEVEKWVRAYRLGKNKLTVTDDFVLKAAKAPNKVNFLTWGDVDISAKGLVKIDVKGVKAQLNYDAGLFEPSIEEIEQTDVRLSKVWGKKIYRITLTAKNTVKSGRYQYDIKAVK</sequence>
<keyword evidence="4" id="KW-1185">Reference proteome</keyword>
<dbReference type="EMBL" id="ACKS01000082">
    <property type="protein sequence ID" value="EFA43339.1"/>
    <property type="molecule type" value="Genomic_DNA"/>
</dbReference>
<dbReference type="eggNOG" id="COG4225">
    <property type="taxonomic scope" value="Bacteria"/>
</dbReference>
<dbReference type="InterPro" id="IPR012480">
    <property type="entry name" value="Hepar_II_III_C"/>
</dbReference>